<protein>
    <submittedName>
        <fullName evidence="1">Uncharacterized protein</fullName>
    </submittedName>
</protein>
<sequence length="93" mass="9919">LELLSGANGCLGAGLSAWKGAVALASTNLPGRMAGRRSAYVLAPLRRADSAPPRAISLLFLPCYTSSFFINMPEQRFFDIVIIIEVGAYRTSA</sequence>
<proteinExistence type="predicted"/>
<evidence type="ECO:0000313" key="1">
    <source>
        <dbReference type="EMBL" id="JAP87220.1"/>
    </source>
</evidence>
<dbReference type="EMBL" id="GEDV01001337">
    <property type="protein sequence ID" value="JAP87220.1"/>
    <property type="molecule type" value="Transcribed_RNA"/>
</dbReference>
<accession>A0A131Z8U8</accession>
<reference evidence="1" key="1">
    <citation type="journal article" date="2016" name="Ticks Tick Borne Dis.">
        <title>De novo assembly and annotation of the salivary gland transcriptome of Rhipicephalus appendiculatus male and female ticks during blood feeding.</title>
        <authorList>
            <person name="de Castro M.H."/>
            <person name="de Klerk D."/>
            <person name="Pienaar R."/>
            <person name="Latif A.A."/>
            <person name="Rees D.J."/>
            <person name="Mans B.J."/>
        </authorList>
    </citation>
    <scope>NUCLEOTIDE SEQUENCE</scope>
    <source>
        <tissue evidence="1">Salivary glands</tissue>
    </source>
</reference>
<name>A0A131Z8U8_RHIAP</name>
<feature type="non-terminal residue" evidence="1">
    <location>
        <position position="1"/>
    </location>
</feature>
<dbReference type="AlphaFoldDB" id="A0A131Z8U8"/>
<organism evidence="1">
    <name type="scientific">Rhipicephalus appendiculatus</name>
    <name type="common">Brown ear tick</name>
    <dbReference type="NCBI Taxonomy" id="34631"/>
    <lineage>
        <taxon>Eukaryota</taxon>
        <taxon>Metazoa</taxon>
        <taxon>Ecdysozoa</taxon>
        <taxon>Arthropoda</taxon>
        <taxon>Chelicerata</taxon>
        <taxon>Arachnida</taxon>
        <taxon>Acari</taxon>
        <taxon>Parasitiformes</taxon>
        <taxon>Ixodida</taxon>
        <taxon>Ixodoidea</taxon>
        <taxon>Ixodidae</taxon>
        <taxon>Rhipicephalinae</taxon>
        <taxon>Rhipicephalus</taxon>
        <taxon>Rhipicephalus</taxon>
    </lineage>
</organism>